<feature type="transmembrane region" description="Helical" evidence="1">
    <location>
        <begin position="22"/>
        <end position="43"/>
    </location>
</feature>
<dbReference type="RefSeq" id="WP_182121546.1">
    <property type="nucleotide sequence ID" value="NZ_CP059567.1"/>
</dbReference>
<accession>A0A7D7N4F6</accession>
<keyword evidence="1" id="KW-1133">Transmembrane helix</keyword>
<dbReference type="AlphaFoldDB" id="A0A7D7N4F6"/>
<evidence type="ECO:0000313" key="2">
    <source>
        <dbReference type="EMBL" id="QMT39760.1"/>
    </source>
</evidence>
<reference evidence="2 3" key="1">
    <citation type="submission" date="2020-07" db="EMBL/GenBank/DDBJ databases">
        <title>Genomic diversity of species in the Neisseriaceae family.</title>
        <authorList>
            <person name="Vincent A.T."/>
            <person name="Bernet E."/>
            <person name="Veyrier F.J."/>
        </authorList>
    </citation>
    <scope>NUCLEOTIDE SEQUENCE [LARGE SCALE GENOMIC DNA]</scope>
    <source>
        <strain evidence="2 3">DSM 22244</strain>
    </source>
</reference>
<dbReference type="KEGG" id="nsg:H3L94_07730"/>
<dbReference type="Proteomes" id="UP000514752">
    <property type="component" value="Chromosome"/>
</dbReference>
<keyword evidence="1" id="KW-0812">Transmembrane</keyword>
<sequence>MNLPALNFPDKNLKLNKITQKFSFLACMGLLCVLIFLGMAWWLKGMAQEIYADYRIGQNPQVLADARIDGECKTRKFAFTDCAVTIQAQGRTWQKSFAFFDFSNEGYQVEAVVAADNPDLVSIDLAVETLGNRALFFAFFAAVSLFALWAAYFMLFISLPRQRRVVAAFNQADARPWQVVPVTTFKQGQKYRVTLDGVQRDVVLQFNKVQPWVLEEGAEGPVLLGIAPQGGGNPVPLDQKLSAIEGLSKAERQHLIAQIRQQLGG</sequence>
<gene>
    <name evidence="2" type="ORF">H3L94_07730</name>
</gene>
<proteinExistence type="predicted"/>
<evidence type="ECO:0000313" key="3">
    <source>
        <dbReference type="Proteomes" id="UP000514752"/>
    </source>
</evidence>
<feature type="transmembrane region" description="Helical" evidence="1">
    <location>
        <begin position="134"/>
        <end position="155"/>
    </location>
</feature>
<evidence type="ECO:0000256" key="1">
    <source>
        <dbReference type="SAM" id="Phobius"/>
    </source>
</evidence>
<protein>
    <submittedName>
        <fullName evidence="2">Uncharacterized protein</fullName>
    </submittedName>
</protein>
<organism evidence="2 3">
    <name type="scientific">Neisseria shayeganii</name>
    <dbReference type="NCBI Taxonomy" id="607712"/>
    <lineage>
        <taxon>Bacteria</taxon>
        <taxon>Pseudomonadati</taxon>
        <taxon>Pseudomonadota</taxon>
        <taxon>Betaproteobacteria</taxon>
        <taxon>Neisseriales</taxon>
        <taxon>Neisseriaceae</taxon>
        <taxon>Neisseria</taxon>
    </lineage>
</organism>
<dbReference type="EMBL" id="CP059567">
    <property type="protein sequence ID" value="QMT39760.1"/>
    <property type="molecule type" value="Genomic_DNA"/>
</dbReference>
<name>A0A7D7N4F6_9NEIS</name>
<keyword evidence="1" id="KW-0472">Membrane</keyword>